<proteinExistence type="predicted"/>
<reference evidence="4" key="1">
    <citation type="submission" date="2021-01" db="EMBL/GenBank/DDBJ databases">
        <title>Whole genome shotgun sequence of Actinoplanes cyaneus NBRC 14990.</title>
        <authorList>
            <person name="Komaki H."/>
            <person name="Tamura T."/>
        </authorList>
    </citation>
    <scope>NUCLEOTIDE SEQUENCE</scope>
    <source>
        <strain evidence="4">NBRC 14990</strain>
    </source>
</reference>
<evidence type="ECO:0000259" key="3">
    <source>
        <dbReference type="SMART" id="SM00429"/>
    </source>
</evidence>
<dbReference type="AlphaFoldDB" id="A0A919IGX5"/>
<comment type="caution">
    <text evidence="4">The sequence shown here is derived from an EMBL/GenBank/DDBJ whole genome shotgun (WGS) entry which is preliminary data.</text>
</comment>
<feature type="chain" id="PRO_5037461463" description="IPT/TIG domain-containing protein" evidence="2">
    <location>
        <begin position="31"/>
        <end position="403"/>
    </location>
</feature>
<accession>A0A919IGX5</accession>
<dbReference type="InterPro" id="IPR052387">
    <property type="entry name" value="Fibrocystin"/>
</dbReference>
<dbReference type="GO" id="GO:0005975">
    <property type="term" value="P:carbohydrate metabolic process"/>
    <property type="evidence" value="ECO:0007669"/>
    <property type="project" value="UniProtKB-ARBA"/>
</dbReference>
<feature type="domain" description="IPT/TIG" evidence="3">
    <location>
        <begin position="311"/>
        <end position="401"/>
    </location>
</feature>
<dbReference type="SUPFAM" id="SSF81296">
    <property type="entry name" value="E set domains"/>
    <property type="match status" value="1"/>
</dbReference>
<evidence type="ECO:0000256" key="1">
    <source>
        <dbReference type="ARBA" id="ARBA00022729"/>
    </source>
</evidence>
<dbReference type="EMBL" id="BOMH01000007">
    <property type="protein sequence ID" value="GID63253.1"/>
    <property type="molecule type" value="Genomic_DNA"/>
</dbReference>
<sequence>MTYSKKSRAAAGVATVATLLVAGVSSTAFASTQAGPVELGAEFTDRIPARSTGGTVIPVTVTGGTVGATPQAFSAMRITARVGGKSAQVAYVDETHLKVVAPATTAATAVTMQLFSRGTAGPESASSIGYYPGIVSVTPAKLSSVGGTLVTVNGTGFLGVDPDDPQAVMFGDAAATAVTVVSATKLTVVAPAGTNGTAVVKVKSTGGVSEANGSSKVNYRAALGIDTTGTPTAKASGGPLLLTITGGTVGGTAREFTAERIGVSAGKKALSTSWVDEKHVKVVMPAMTTDTATLTVTHDTIAGEPADVSIAPVVTSLSAKSDTIAGGARVAVRVAGANAAESTGFKFGDNAAVCVKQGSGSSLVFQCTVPAATQGGPVAVSFTSGTGKTSRFTAAAMFSYTDN</sequence>
<dbReference type="InterPro" id="IPR013783">
    <property type="entry name" value="Ig-like_fold"/>
</dbReference>
<dbReference type="SMART" id="SM00429">
    <property type="entry name" value="IPT"/>
    <property type="match status" value="2"/>
</dbReference>
<organism evidence="4 5">
    <name type="scientific">Actinoplanes cyaneus</name>
    <dbReference type="NCBI Taxonomy" id="52696"/>
    <lineage>
        <taxon>Bacteria</taxon>
        <taxon>Bacillati</taxon>
        <taxon>Actinomycetota</taxon>
        <taxon>Actinomycetes</taxon>
        <taxon>Micromonosporales</taxon>
        <taxon>Micromonosporaceae</taxon>
        <taxon>Actinoplanes</taxon>
    </lineage>
</organism>
<dbReference type="Proteomes" id="UP000619479">
    <property type="component" value="Unassembled WGS sequence"/>
</dbReference>
<keyword evidence="1 2" id="KW-0732">Signal</keyword>
<dbReference type="CDD" id="cd00102">
    <property type="entry name" value="IPT"/>
    <property type="match status" value="2"/>
</dbReference>
<dbReference type="Pfam" id="PF01833">
    <property type="entry name" value="TIG"/>
    <property type="match status" value="2"/>
</dbReference>
<evidence type="ECO:0000313" key="4">
    <source>
        <dbReference type="EMBL" id="GID63253.1"/>
    </source>
</evidence>
<dbReference type="InterPro" id="IPR014756">
    <property type="entry name" value="Ig_E-set"/>
</dbReference>
<name>A0A919IGX5_9ACTN</name>
<feature type="signal peptide" evidence="2">
    <location>
        <begin position="1"/>
        <end position="30"/>
    </location>
</feature>
<evidence type="ECO:0000313" key="5">
    <source>
        <dbReference type="Proteomes" id="UP000619479"/>
    </source>
</evidence>
<dbReference type="PANTHER" id="PTHR46769:SF2">
    <property type="entry name" value="FIBROCYSTIN-L ISOFORM 2 PRECURSOR-RELATED"/>
    <property type="match status" value="1"/>
</dbReference>
<evidence type="ECO:0000256" key="2">
    <source>
        <dbReference type="SAM" id="SignalP"/>
    </source>
</evidence>
<dbReference type="Gene3D" id="2.60.40.10">
    <property type="entry name" value="Immunoglobulins"/>
    <property type="match status" value="2"/>
</dbReference>
<dbReference type="RefSeq" id="WP_203738695.1">
    <property type="nucleotide sequence ID" value="NZ_BAAAUC010000073.1"/>
</dbReference>
<keyword evidence="5" id="KW-1185">Reference proteome</keyword>
<dbReference type="PANTHER" id="PTHR46769">
    <property type="entry name" value="POLYCYSTIC KIDNEY AND HEPATIC DISEASE 1 (AUTOSOMAL RECESSIVE)-LIKE 1"/>
    <property type="match status" value="1"/>
</dbReference>
<protein>
    <recommendedName>
        <fullName evidence="3">IPT/TIG domain-containing protein</fullName>
    </recommendedName>
</protein>
<feature type="domain" description="IPT/TIG" evidence="3">
    <location>
        <begin position="131"/>
        <end position="222"/>
    </location>
</feature>
<dbReference type="InterPro" id="IPR002909">
    <property type="entry name" value="IPT_dom"/>
</dbReference>
<gene>
    <name evidence="4" type="ORF">Acy02nite_11340</name>
</gene>